<dbReference type="STRING" id="927083.DB32_007018"/>
<keyword evidence="3" id="KW-1185">Reference proteome</keyword>
<dbReference type="Proteomes" id="UP000034883">
    <property type="component" value="Chromosome"/>
</dbReference>
<reference evidence="2 3" key="1">
    <citation type="submission" date="2015-03" db="EMBL/GenBank/DDBJ databases">
        <title>Genome assembly of Sandaracinus amylolyticus DSM 53668.</title>
        <authorList>
            <person name="Sharma G."/>
            <person name="Subramanian S."/>
        </authorList>
    </citation>
    <scope>NUCLEOTIDE SEQUENCE [LARGE SCALE GENOMIC DNA]</scope>
    <source>
        <strain evidence="2 3">DSM 53668</strain>
    </source>
</reference>
<dbReference type="AlphaFoldDB" id="A0A0F6SH58"/>
<dbReference type="KEGG" id="samy:DB32_007018"/>
<dbReference type="OrthoDB" id="9816201at2"/>
<evidence type="ECO:0000313" key="2">
    <source>
        <dbReference type="EMBL" id="AKF09869.1"/>
    </source>
</evidence>
<dbReference type="InterPro" id="IPR027268">
    <property type="entry name" value="Peptidase_M4/M1_CTD_sf"/>
</dbReference>
<sequence>MRAHRLERSIRRSNRRRGAAPLATLALLLLAGCGDEPSTAVDAGAPDSGTPDAGSQSVDAGTDGGPPACAELFDLEPPGTTPSSAWADVASLDAVFTFDVAAQRTTADVTWTIRTGPSADPIVFDLLQQPAELEVDGATIAGDAIGTATLPGSTPSTIRLLPVSPCSTHVVTARYELAPTPAGATDAPRRVPRFDAEADTVIWAPRMSDQRPGMYLESWLPASLVHDAFESTIRFVVVGGAPHRLFANGEIETSAENDWTVRYPATFRSSSHFWYLAPSEGMRVVERSVGDVAITVVAMPDHTEAIEPLADEVVASIPDFERFLGPYPHPAFLAVITPESYGMEHAGATLTVPRLLRHELMHSWIGRGAYPRRARHNWIDEALVTYYENYVEPRPLGDRPPTRLEGTGWVRGWADDDHYFLGADLFRAWANELGAAPLHQLLREFFVARHGRDYTTEELRTALYCASRSTEILRTFDRHVFGLESPGPAPDCEP</sequence>
<evidence type="ECO:0008006" key="4">
    <source>
        <dbReference type="Google" id="ProtNLM"/>
    </source>
</evidence>
<gene>
    <name evidence="2" type="ORF">DB32_007018</name>
</gene>
<dbReference type="EMBL" id="CP011125">
    <property type="protein sequence ID" value="AKF09869.1"/>
    <property type="molecule type" value="Genomic_DNA"/>
</dbReference>
<dbReference type="PROSITE" id="PS51257">
    <property type="entry name" value="PROKAR_LIPOPROTEIN"/>
    <property type="match status" value="1"/>
</dbReference>
<evidence type="ECO:0000313" key="3">
    <source>
        <dbReference type="Proteomes" id="UP000034883"/>
    </source>
</evidence>
<dbReference type="SUPFAM" id="SSF55486">
    <property type="entry name" value="Metalloproteases ('zincins'), catalytic domain"/>
    <property type="match status" value="1"/>
</dbReference>
<dbReference type="RefSeq" id="WP_053236873.1">
    <property type="nucleotide sequence ID" value="NZ_CP011125.1"/>
</dbReference>
<proteinExistence type="predicted"/>
<accession>A0A0F6SH58</accession>
<organism evidence="2 3">
    <name type="scientific">Sandaracinus amylolyticus</name>
    <dbReference type="NCBI Taxonomy" id="927083"/>
    <lineage>
        <taxon>Bacteria</taxon>
        <taxon>Pseudomonadati</taxon>
        <taxon>Myxococcota</taxon>
        <taxon>Polyangia</taxon>
        <taxon>Polyangiales</taxon>
        <taxon>Sandaracinaceae</taxon>
        <taxon>Sandaracinus</taxon>
    </lineage>
</organism>
<evidence type="ECO:0000256" key="1">
    <source>
        <dbReference type="SAM" id="MobiDB-lite"/>
    </source>
</evidence>
<dbReference type="Gene3D" id="1.10.390.10">
    <property type="entry name" value="Neutral Protease Domain 2"/>
    <property type="match status" value="1"/>
</dbReference>
<protein>
    <recommendedName>
        <fullName evidence="4">Peptidase M1 membrane alanine aminopeptidase domain-containing protein</fullName>
    </recommendedName>
</protein>
<feature type="region of interest" description="Disordered" evidence="1">
    <location>
        <begin position="39"/>
        <end position="68"/>
    </location>
</feature>
<name>A0A0F6SH58_9BACT</name>